<comment type="similarity">
    <text evidence="1">Belongs to the ABC transporter superfamily.</text>
</comment>
<sequence>MTRQAEALTASGDAALHAAGAAVPAVAAVAPDEAADARCAGGLDVQHVTITYRNGHTALRDASFCTPLGSITALVGVNGSGKSTLFKSIMGLLRLSEGQVRVLGMPAREAMRRNLVAYVPQSEEVDWNFPVLVEDVVMMGRYGHMGFLRIPGRADHAAVEQALQRVGLLELRQRQIGELSGGQKKRVFLARALAQDARVILLDEPFTGVDVKTEDAIIALLRALRDEGRVMLVSTHNLGSVPEFCDRTVLVRNTVLAYGPTAEIFTHANLERAFGGVLRHFDLPQHHGAGSAVVGIMSDDERPLVLLDGRSSVRGERDAPAAGQAPAAGGEGAP</sequence>
<reference evidence="8 9" key="1">
    <citation type="submission" date="2018-10" db="EMBL/GenBank/DDBJ databases">
        <title>Draft genome of Cortibacter populi DSM10536.</title>
        <authorList>
            <person name="Bernier A.-M."/>
            <person name="Bernard K."/>
        </authorList>
    </citation>
    <scope>NUCLEOTIDE SEQUENCE [LARGE SCALE GENOMIC DNA]</scope>
    <source>
        <strain evidence="8 9">DSM 105136</strain>
    </source>
</reference>
<proteinExistence type="inferred from homology"/>
<evidence type="ECO:0000256" key="6">
    <source>
        <dbReference type="SAM" id="MobiDB-lite"/>
    </source>
</evidence>
<dbReference type="InterPro" id="IPR003593">
    <property type="entry name" value="AAA+_ATPase"/>
</dbReference>
<feature type="region of interest" description="Disordered" evidence="6">
    <location>
        <begin position="311"/>
        <end position="334"/>
    </location>
</feature>
<dbReference type="GO" id="GO:0016887">
    <property type="term" value="F:ATP hydrolysis activity"/>
    <property type="evidence" value="ECO:0007669"/>
    <property type="project" value="InterPro"/>
</dbReference>
<dbReference type="InterPro" id="IPR027417">
    <property type="entry name" value="P-loop_NTPase"/>
</dbReference>
<dbReference type="Pfam" id="PF00005">
    <property type="entry name" value="ABC_tran"/>
    <property type="match status" value="1"/>
</dbReference>
<dbReference type="OrthoDB" id="9806726at2"/>
<accession>A0A3M6QJD6</accession>
<dbReference type="SMART" id="SM00382">
    <property type="entry name" value="AAA"/>
    <property type="match status" value="1"/>
</dbReference>
<keyword evidence="5 8" id="KW-0067">ATP-binding</keyword>
<keyword evidence="2" id="KW-0813">Transport</keyword>
<dbReference type="RefSeq" id="WP_122231915.1">
    <property type="nucleotide sequence ID" value="NZ_RDQO01000008.1"/>
</dbReference>
<dbReference type="PANTHER" id="PTHR42734">
    <property type="entry name" value="METAL TRANSPORT SYSTEM ATP-BINDING PROTEIN TM_0124-RELATED"/>
    <property type="match status" value="1"/>
</dbReference>
<dbReference type="GO" id="GO:0005524">
    <property type="term" value="F:ATP binding"/>
    <property type="evidence" value="ECO:0007669"/>
    <property type="project" value="UniProtKB-KW"/>
</dbReference>
<dbReference type="PROSITE" id="PS00211">
    <property type="entry name" value="ABC_TRANSPORTER_1"/>
    <property type="match status" value="1"/>
</dbReference>
<dbReference type="AlphaFoldDB" id="A0A3M6QJD6"/>
<dbReference type="CDD" id="cd03235">
    <property type="entry name" value="ABC_Metallic_Cations"/>
    <property type="match status" value="1"/>
</dbReference>
<dbReference type="Proteomes" id="UP000278006">
    <property type="component" value="Unassembled WGS sequence"/>
</dbReference>
<evidence type="ECO:0000256" key="3">
    <source>
        <dbReference type="ARBA" id="ARBA00022475"/>
    </source>
</evidence>
<protein>
    <submittedName>
        <fullName evidence="8">Manganese/iron ABC transporter ATP-binding protein</fullName>
    </submittedName>
</protein>
<dbReference type="PANTHER" id="PTHR42734:SF5">
    <property type="entry name" value="IRON TRANSPORT SYSTEM ATP-BINDING PROTEIN HI_0361-RELATED"/>
    <property type="match status" value="1"/>
</dbReference>
<evidence type="ECO:0000313" key="8">
    <source>
        <dbReference type="EMBL" id="RMX02602.1"/>
    </source>
</evidence>
<comment type="caution">
    <text evidence="8">The sequence shown here is derived from an EMBL/GenBank/DDBJ whole genome shotgun (WGS) entry which is preliminary data.</text>
</comment>
<feature type="domain" description="ABC transporter" evidence="7">
    <location>
        <begin position="43"/>
        <end position="278"/>
    </location>
</feature>
<dbReference type="InterPro" id="IPR050153">
    <property type="entry name" value="Metal_Ion_Import_ABC"/>
</dbReference>
<dbReference type="SUPFAM" id="SSF52540">
    <property type="entry name" value="P-loop containing nucleoside triphosphate hydrolases"/>
    <property type="match status" value="1"/>
</dbReference>
<evidence type="ECO:0000313" key="9">
    <source>
        <dbReference type="Proteomes" id="UP000278006"/>
    </source>
</evidence>
<evidence type="ECO:0000256" key="1">
    <source>
        <dbReference type="ARBA" id="ARBA00005417"/>
    </source>
</evidence>
<evidence type="ECO:0000259" key="7">
    <source>
        <dbReference type="PROSITE" id="PS50893"/>
    </source>
</evidence>
<keyword evidence="9" id="KW-1185">Reference proteome</keyword>
<dbReference type="NCBIfam" id="NF011630">
    <property type="entry name" value="PRK15056.1"/>
    <property type="match status" value="1"/>
</dbReference>
<dbReference type="PROSITE" id="PS50893">
    <property type="entry name" value="ABC_TRANSPORTER_2"/>
    <property type="match status" value="1"/>
</dbReference>
<dbReference type="InterPro" id="IPR003439">
    <property type="entry name" value="ABC_transporter-like_ATP-bd"/>
</dbReference>
<dbReference type="InterPro" id="IPR017871">
    <property type="entry name" value="ABC_transporter-like_CS"/>
</dbReference>
<evidence type="ECO:0000256" key="4">
    <source>
        <dbReference type="ARBA" id="ARBA00022741"/>
    </source>
</evidence>
<keyword evidence="3" id="KW-0472">Membrane</keyword>
<evidence type="ECO:0000256" key="5">
    <source>
        <dbReference type="ARBA" id="ARBA00022840"/>
    </source>
</evidence>
<evidence type="ECO:0000256" key="2">
    <source>
        <dbReference type="ARBA" id="ARBA00022448"/>
    </source>
</evidence>
<keyword evidence="4" id="KW-0547">Nucleotide-binding</keyword>
<dbReference type="EMBL" id="RDQO01000008">
    <property type="protein sequence ID" value="RMX02602.1"/>
    <property type="molecule type" value="Genomic_DNA"/>
</dbReference>
<name>A0A3M6QJD6_9BURK</name>
<gene>
    <name evidence="8" type="ORF">D8I35_18325</name>
</gene>
<keyword evidence="3" id="KW-1003">Cell membrane</keyword>
<dbReference type="Gene3D" id="3.40.50.300">
    <property type="entry name" value="P-loop containing nucleotide triphosphate hydrolases"/>
    <property type="match status" value="1"/>
</dbReference>
<organism evidence="8 9">
    <name type="scientific">Corticibacter populi</name>
    <dbReference type="NCBI Taxonomy" id="1550736"/>
    <lineage>
        <taxon>Bacteria</taxon>
        <taxon>Pseudomonadati</taxon>
        <taxon>Pseudomonadota</taxon>
        <taxon>Betaproteobacteria</taxon>
        <taxon>Burkholderiales</taxon>
        <taxon>Comamonadaceae</taxon>
        <taxon>Corticibacter</taxon>
    </lineage>
</organism>